<protein>
    <submittedName>
        <fullName evidence="4">Alpha/beta hydrolase</fullName>
    </submittedName>
</protein>
<name>A0A5C6LZC8_9BACT</name>
<evidence type="ECO:0000259" key="3">
    <source>
        <dbReference type="Pfam" id="PF20434"/>
    </source>
</evidence>
<feature type="chain" id="PRO_5022824566" evidence="2">
    <location>
        <begin position="28"/>
        <end position="295"/>
    </location>
</feature>
<organism evidence="4 5">
    <name type="scientific">Chitinophaga pinensis</name>
    <dbReference type="NCBI Taxonomy" id="79329"/>
    <lineage>
        <taxon>Bacteria</taxon>
        <taxon>Pseudomonadati</taxon>
        <taxon>Bacteroidota</taxon>
        <taxon>Chitinophagia</taxon>
        <taxon>Chitinophagales</taxon>
        <taxon>Chitinophagaceae</taxon>
        <taxon>Chitinophaga</taxon>
    </lineage>
</organism>
<accession>A0A5C6LZC8</accession>
<keyword evidence="2" id="KW-0732">Signal</keyword>
<feature type="signal peptide" evidence="2">
    <location>
        <begin position="1"/>
        <end position="27"/>
    </location>
</feature>
<dbReference type="EMBL" id="VOHS01000002">
    <property type="protein sequence ID" value="TWW02114.1"/>
    <property type="molecule type" value="Genomic_DNA"/>
</dbReference>
<evidence type="ECO:0000256" key="1">
    <source>
        <dbReference type="ARBA" id="ARBA00022801"/>
    </source>
</evidence>
<dbReference type="AlphaFoldDB" id="A0A5C6LZC8"/>
<feature type="domain" description="BD-FAE-like" evidence="3">
    <location>
        <begin position="60"/>
        <end position="254"/>
    </location>
</feature>
<dbReference type="SUPFAM" id="SSF53474">
    <property type="entry name" value="alpha/beta-Hydrolases"/>
    <property type="match status" value="1"/>
</dbReference>
<sequence>MPVSSVTVCRISGPALFLSIFSLMTFACTKLGSAARDTATALPAMELLNEHYGKDSLQVMDIYLPAGRDPAITHIMVFVHGGGWMGSDKRDYTPHIDNMKSRDAKYAYVNLNYRLVKDGKNTFPAAEEDVNTALQYVWKMADSFHISRATGIIGTSAGAHLAALQANKHNEKGYIKAAVYLLGVYDMQRFYDEGSAGVPQLAAAVLGGTPGQRTDLYRTSSPLLYVNEKTPPTLLIHGTEDTLARYSQAVAMDSVLKKAGVIHELYSFRGGHAIPADKIVDAAEKMFDFIAKYTK</sequence>
<dbReference type="InterPro" id="IPR050300">
    <property type="entry name" value="GDXG_lipolytic_enzyme"/>
</dbReference>
<evidence type="ECO:0000313" key="5">
    <source>
        <dbReference type="Proteomes" id="UP000318815"/>
    </source>
</evidence>
<dbReference type="Proteomes" id="UP000318815">
    <property type="component" value="Unassembled WGS sequence"/>
</dbReference>
<dbReference type="OrthoDB" id="9777975at2"/>
<dbReference type="Pfam" id="PF20434">
    <property type="entry name" value="BD-FAE"/>
    <property type="match status" value="1"/>
</dbReference>
<gene>
    <name evidence="4" type="ORF">FEF09_02935</name>
</gene>
<dbReference type="PANTHER" id="PTHR48081:SF33">
    <property type="entry name" value="KYNURENINE FORMAMIDASE"/>
    <property type="match status" value="1"/>
</dbReference>
<evidence type="ECO:0000256" key="2">
    <source>
        <dbReference type="SAM" id="SignalP"/>
    </source>
</evidence>
<dbReference type="InterPro" id="IPR049492">
    <property type="entry name" value="BD-FAE-like_dom"/>
</dbReference>
<dbReference type="GO" id="GO:0016787">
    <property type="term" value="F:hydrolase activity"/>
    <property type="evidence" value="ECO:0007669"/>
    <property type="project" value="UniProtKB-KW"/>
</dbReference>
<dbReference type="Gene3D" id="3.40.50.1820">
    <property type="entry name" value="alpha/beta hydrolase"/>
    <property type="match status" value="1"/>
</dbReference>
<dbReference type="RefSeq" id="WP_146303600.1">
    <property type="nucleotide sequence ID" value="NZ_VOHS01000002.1"/>
</dbReference>
<evidence type="ECO:0000313" key="4">
    <source>
        <dbReference type="EMBL" id="TWW02114.1"/>
    </source>
</evidence>
<keyword evidence="5" id="KW-1185">Reference proteome</keyword>
<dbReference type="InterPro" id="IPR029058">
    <property type="entry name" value="AB_hydrolase_fold"/>
</dbReference>
<comment type="caution">
    <text evidence="4">The sequence shown here is derived from an EMBL/GenBank/DDBJ whole genome shotgun (WGS) entry which is preliminary data.</text>
</comment>
<proteinExistence type="predicted"/>
<reference evidence="4 5" key="1">
    <citation type="submission" date="2019-08" db="EMBL/GenBank/DDBJ databases">
        <title>Whole genome sequencing of chitin degrading bacteria Chitinophaga pinensis YS16.</title>
        <authorList>
            <person name="Singh R.P."/>
            <person name="Manchanda G."/>
            <person name="Maurya I.K."/>
            <person name="Joshi N.K."/>
            <person name="Srivastava A.K."/>
        </authorList>
    </citation>
    <scope>NUCLEOTIDE SEQUENCE [LARGE SCALE GENOMIC DNA]</scope>
    <source>
        <strain evidence="4 5">YS-16</strain>
    </source>
</reference>
<keyword evidence="1 4" id="KW-0378">Hydrolase</keyword>
<dbReference type="PANTHER" id="PTHR48081">
    <property type="entry name" value="AB HYDROLASE SUPERFAMILY PROTEIN C4A8.06C"/>
    <property type="match status" value="1"/>
</dbReference>